<feature type="compositionally biased region" description="Low complexity" evidence="6">
    <location>
        <begin position="82"/>
        <end position="99"/>
    </location>
</feature>
<dbReference type="InterPro" id="IPR036864">
    <property type="entry name" value="Zn2-C6_fun-type_DNA-bd_sf"/>
</dbReference>
<keyword evidence="2" id="KW-0805">Transcription regulation</keyword>
<evidence type="ECO:0000313" key="9">
    <source>
        <dbReference type="Proteomes" id="UP001203852"/>
    </source>
</evidence>
<dbReference type="Gene3D" id="4.10.240.10">
    <property type="entry name" value="Zn(2)-C6 fungal-type DNA-binding domain"/>
    <property type="match status" value="1"/>
</dbReference>
<dbReference type="GO" id="GO:0045944">
    <property type="term" value="P:positive regulation of transcription by RNA polymerase II"/>
    <property type="evidence" value="ECO:0007669"/>
    <property type="project" value="TreeGrafter"/>
</dbReference>
<evidence type="ECO:0000256" key="6">
    <source>
        <dbReference type="SAM" id="MobiDB-lite"/>
    </source>
</evidence>
<keyword evidence="5" id="KW-0539">Nucleus</keyword>
<dbReference type="CDD" id="cd00067">
    <property type="entry name" value="GAL4"/>
    <property type="match status" value="1"/>
</dbReference>
<evidence type="ECO:0000313" key="8">
    <source>
        <dbReference type="EMBL" id="KAI1613409.1"/>
    </source>
</evidence>
<evidence type="ECO:0000256" key="3">
    <source>
        <dbReference type="ARBA" id="ARBA00023125"/>
    </source>
</evidence>
<dbReference type="GO" id="GO:0000976">
    <property type="term" value="F:transcription cis-regulatory region binding"/>
    <property type="evidence" value="ECO:0007669"/>
    <property type="project" value="TreeGrafter"/>
</dbReference>
<reference evidence="8" key="1">
    <citation type="journal article" date="2022" name="bioRxiv">
        <title>Deciphering the potential niche of two novel black yeast fungi from a biological soil crust based on their genomes, phenotypes, and melanin regulation.</title>
        <authorList>
            <consortium name="DOE Joint Genome Institute"/>
            <person name="Carr E.C."/>
            <person name="Barton Q."/>
            <person name="Grambo S."/>
            <person name="Sullivan M."/>
            <person name="Renfro C.M."/>
            <person name="Kuo A."/>
            <person name="Pangilinan J."/>
            <person name="Lipzen A."/>
            <person name="Keymanesh K."/>
            <person name="Savage E."/>
            <person name="Barry K."/>
            <person name="Grigoriev I.V."/>
            <person name="Riekhof W.R."/>
            <person name="Harris S.S."/>
        </authorList>
    </citation>
    <scope>NUCLEOTIDE SEQUENCE</scope>
    <source>
        <strain evidence="8">JF 03-4F</strain>
    </source>
</reference>
<dbReference type="Pfam" id="PF00172">
    <property type="entry name" value="Zn_clus"/>
    <property type="match status" value="1"/>
</dbReference>
<dbReference type="Proteomes" id="UP001203852">
    <property type="component" value="Unassembled WGS sequence"/>
</dbReference>
<feature type="region of interest" description="Disordered" evidence="6">
    <location>
        <begin position="57"/>
        <end position="102"/>
    </location>
</feature>
<keyword evidence="4" id="KW-0804">Transcription</keyword>
<name>A0AAN6DVG5_9EURO</name>
<keyword evidence="3" id="KW-0238">DNA-binding</keyword>
<dbReference type="SMART" id="SM00066">
    <property type="entry name" value="GAL4"/>
    <property type="match status" value="1"/>
</dbReference>
<dbReference type="InterPro" id="IPR001138">
    <property type="entry name" value="Zn2Cys6_DnaBD"/>
</dbReference>
<dbReference type="InterPro" id="IPR021858">
    <property type="entry name" value="Fun_TF"/>
</dbReference>
<dbReference type="SUPFAM" id="SSF57701">
    <property type="entry name" value="Zn2/Cys6 DNA-binding domain"/>
    <property type="match status" value="1"/>
</dbReference>
<proteinExistence type="predicted"/>
<dbReference type="EMBL" id="MU404354">
    <property type="protein sequence ID" value="KAI1613409.1"/>
    <property type="molecule type" value="Genomic_DNA"/>
</dbReference>
<dbReference type="GO" id="GO:0005634">
    <property type="term" value="C:nucleus"/>
    <property type="evidence" value="ECO:0007669"/>
    <property type="project" value="UniProtKB-SubCell"/>
</dbReference>
<evidence type="ECO:0000256" key="5">
    <source>
        <dbReference type="ARBA" id="ARBA00023242"/>
    </source>
</evidence>
<dbReference type="PANTHER" id="PTHR37534">
    <property type="entry name" value="TRANSCRIPTIONAL ACTIVATOR PROTEIN UGA3"/>
    <property type="match status" value="1"/>
</dbReference>
<dbReference type="GO" id="GO:0000981">
    <property type="term" value="F:DNA-binding transcription factor activity, RNA polymerase II-specific"/>
    <property type="evidence" value="ECO:0007669"/>
    <property type="project" value="InterPro"/>
</dbReference>
<dbReference type="Pfam" id="PF11951">
    <property type="entry name" value="Fungal_trans_2"/>
    <property type="match status" value="1"/>
</dbReference>
<comment type="subcellular location">
    <subcellularLocation>
        <location evidence="1">Nucleus</location>
    </subcellularLocation>
</comment>
<protein>
    <recommendedName>
        <fullName evidence="7">Zn(2)-C6 fungal-type domain-containing protein</fullName>
    </recommendedName>
</protein>
<evidence type="ECO:0000256" key="4">
    <source>
        <dbReference type="ARBA" id="ARBA00023163"/>
    </source>
</evidence>
<dbReference type="PROSITE" id="PS50048">
    <property type="entry name" value="ZN2_CY6_FUNGAL_2"/>
    <property type="match status" value="1"/>
</dbReference>
<accession>A0AAN6DVG5</accession>
<evidence type="ECO:0000256" key="2">
    <source>
        <dbReference type="ARBA" id="ARBA00023015"/>
    </source>
</evidence>
<gene>
    <name evidence="8" type="ORF">EDD36DRAFT_264313</name>
</gene>
<dbReference type="AlphaFoldDB" id="A0AAN6DVG5"/>
<dbReference type="PANTHER" id="PTHR37534:SF49">
    <property type="entry name" value="LYSINE BIOSYNTHESIS REGULATORY PROTEIN LYS14"/>
    <property type="match status" value="1"/>
</dbReference>
<evidence type="ECO:0000259" key="7">
    <source>
        <dbReference type="PROSITE" id="PS50048"/>
    </source>
</evidence>
<dbReference type="GO" id="GO:0008270">
    <property type="term" value="F:zinc ion binding"/>
    <property type="evidence" value="ECO:0007669"/>
    <property type="project" value="InterPro"/>
</dbReference>
<sequence length="484" mass="53809">MEPGNRSANPSCATCRKRSRKCDRGRPVCRRCVSHGLDCGGYPSKFRFFNVTENLTSRRTRSPRSSRPASRASPDELAGGDTPAFSAATSSSTTPSTATDQVRIRPPVGQVKSIPVQDILHWDHSQELLVHYDRCLCDVLVITQDNIANPFRDYVLPLAYESAGILHAVLSLSARHHSGRSGRDGCSMTSLAEKHSLHATQILDSLLELGHLSHRAQVSILIMALLLILQDMFKGSDITSANLEFVCRTDTFCQKLISQSPVDVCAEFAIAALARYTTLFSSQAWGIASHVPFRIDVVRAFMGNGTLSLSKGVREFTYKSQHHRLDRLTGCPDFVLRSVMDSLDHAEKYQAGSLTCETFRMMLSQSRRTLQGWRNPTDADTEDYCNLGTAYQQACIVRISKLLGDVRPQDKADTDESIAIGKMLDAVSQVSQQSTFYKQLLIPLSLVSTGMRTWKPHQQHYAQLCLEEIRRQIGSCCHCPLRAL</sequence>
<keyword evidence="9" id="KW-1185">Reference proteome</keyword>
<comment type="caution">
    <text evidence="8">The sequence shown here is derived from an EMBL/GenBank/DDBJ whole genome shotgun (WGS) entry which is preliminary data.</text>
</comment>
<evidence type="ECO:0000256" key="1">
    <source>
        <dbReference type="ARBA" id="ARBA00004123"/>
    </source>
</evidence>
<feature type="domain" description="Zn(2)-C6 fungal-type" evidence="7">
    <location>
        <begin position="11"/>
        <end position="39"/>
    </location>
</feature>
<organism evidence="8 9">
    <name type="scientific">Exophiala viscosa</name>
    <dbReference type="NCBI Taxonomy" id="2486360"/>
    <lineage>
        <taxon>Eukaryota</taxon>
        <taxon>Fungi</taxon>
        <taxon>Dikarya</taxon>
        <taxon>Ascomycota</taxon>
        <taxon>Pezizomycotina</taxon>
        <taxon>Eurotiomycetes</taxon>
        <taxon>Chaetothyriomycetidae</taxon>
        <taxon>Chaetothyriales</taxon>
        <taxon>Herpotrichiellaceae</taxon>
        <taxon>Exophiala</taxon>
    </lineage>
</organism>